<sequence length="138" mass="15380">MLMQSTDIGCKGNLFLKKVVGSHVVVAKLQYKSGLKEMMEKMAEKFTILIVNLIYFGSSAYLIEIGGSSYTGVFGYLTAFQEMIEQVHCMNYMGYMTSILNIIKISRTTGILVDPVYNVKAIRGMLTQMTNNPGRLKG</sequence>
<evidence type="ECO:0000256" key="1">
    <source>
        <dbReference type="ARBA" id="ARBA00001933"/>
    </source>
</evidence>
<dbReference type="EMBL" id="CALNXK010000426">
    <property type="protein sequence ID" value="CAH3185435.1"/>
    <property type="molecule type" value="Genomic_DNA"/>
</dbReference>
<evidence type="ECO:0000313" key="5">
    <source>
        <dbReference type="EMBL" id="CAH3185435.1"/>
    </source>
</evidence>
<comment type="caution">
    <text evidence="5">The sequence shown here is derived from an EMBL/GenBank/DDBJ whole genome shotgun (WGS) entry which is preliminary data.</text>
</comment>
<comment type="similarity">
    <text evidence="2">Belongs to the ACC deaminase/D-cysteine desulfhydrase family.</text>
</comment>
<name>A0ABN8S2J2_9CNID</name>
<dbReference type="PANTHER" id="PTHR43780:SF2">
    <property type="entry name" value="1-AMINOCYCLOPROPANE-1-CARBOXYLATE DEAMINASE-RELATED"/>
    <property type="match status" value="1"/>
</dbReference>
<keyword evidence="4" id="KW-1133">Transmembrane helix</keyword>
<feature type="non-terminal residue" evidence="5">
    <location>
        <position position="138"/>
    </location>
</feature>
<dbReference type="InterPro" id="IPR027278">
    <property type="entry name" value="ACCD_DCysDesulf"/>
</dbReference>
<protein>
    <submittedName>
        <fullName evidence="5">Uncharacterized protein</fullName>
    </submittedName>
</protein>
<keyword evidence="4" id="KW-0472">Membrane</keyword>
<evidence type="ECO:0000256" key="4">
    <source>
        <dbReference type="SAM" id="Phobius"/>
    </source>
</evidence>
<dbReference type="InterPro" id="IPR036052">
    <property type="entry name" value="TrpB-like_PALP_sf"/>
</dbReference>
<dbReference type="Gene3D" id="3.40.50.1100">
    <property type="match status" value="2"/>
</dbReference>
<keyword evidence="3" id="KW-0663">Pyridoxal phosphate</keyword>
<organism evidence="5 6">
    <name type="scientific">Porites lobata</name>
    <dbReference type="NCBI Taxonomy" id="104759"/>
    <lineage>
        <taxon>Eukaryota</taxon>
        <taxon>Metazoa</taxon>
        <taxon>Cnidaria</taxon>
        <taxon>Anthozoa</taxon>
        <taxon>Hexacorallia</taxon>
        <taxon>Scleractinia</taxon>
        <taxon>Fungiina</taxon>
        <taxon>Poritidae</taxon>
        <taxon>Porites</taxon>
    </lineage>
</organism>
<dbReference type="Proteomes" id="UP001159405">
    <property type="component" value="Unassembled WGS sequence"/>
</dbReference>
<dbReference type="PANTHER" id="PTHR43780">
    <property type="entry name" value="1-AMINOCYCLOPROPANE-1-CARBOXYLATE DEAMINASE-RELATED"/>
    <property type="match status" value="1"/>
</dbReference>
<dbReference type="SUPFAM" id="SSF53686">
    <property type="entry name" value="Tryptophan synthase beta subunit-like PLP-dependent enzymes"/>
    <property type="match status" value="1"/>
</dbReference>
<accession>A0ABN8S2J2</accession>
<comment type="cofactor">
    <cofactor evidence="1">
        <name>pyridoxal 5'-phosphate</name>
        <dbReference type="ChEBI" id="CHEBI:597326"/>
    </cofactor>
</comment>
<keyword evidence="4" id="KW-0812">Transmembrane</keyword>
<feature type="transmembrane region" description="Helical" evidence="4">
    <location>
        <begin position="46"/>
        <end position="63"/>
    </location>
</feature>
<evidence type="ECO:0000256" key="2">
    <source>
        <dbReference type="ARBA" id="ARBA00008639"/>
    </source>
</evidence>
<evidence type="ECO:0000256" key="3">
    <source>
        <dbReference type="ARBA" id="ARBA00022898"/>
    </source>
</evidence>
<gene>
    <name evidence="5" type="ORF">PLOB_00032604</name>
</gene>
<proteinExistence type="inferred from homology"/>
<keyword evidence="6" id="KW-1185">Reference proteome</keyword>
<reference evidence="5 6" key="1">
    <citation type="submission" date="2022-05" db="EMBL/GenBank/DDBJ databases">
        <authorList>
            <consortium name="Genoscope - CEA"/>
            <person name="William W."/>
        </authorList>
    </citation>
    <scope>NUCLEOTIDE SEQUENCE [LARGE SCALE GENOMIC DNA]</scope>
</reference>
<evidence type="ECO:0000313" key="6">
    <source>
        <dbReference type="Proteomes" id="UP001159405"/>
    </source>
</evidence>